<evidence type="ECO:0000256" key="7">
    <source>
        <dbReference type="PIRSR" id="PIRSR606225-1"/>
    </source>
</evidence>
<dbReference type="Pfam" id="PF00849">
    <property type="entry name" value="PseudoU_synth_2"/>
    <property type="match status" value="1"/>
</dbReference>
<dbReference type="SUPFAM" id="SSF55174">
    <property type="entry name" value="Alpha-L RNA-binding motif"/>
    <property type="match status" value="1"/>
</dbReference>
<organism evidence="11 12">
    <name type="scientific">Aquella oligotrophica</name>
    <dbReference type="NCBI Taxonomy" id="2067065"/>
    <lineage>
        <taxon>Bacteria</taxon>
        <taxon>Pseudomonadati</taxon>
        <taxon>Pseudomonadota</taxon>
        <taxon>Betaproteobacteria</taxon>
        <taxon>Neisseriales</taxon>
        <taxon>Neisseriaceae</taxon>
        <taxon>Aquella</taxon>
    </lineage>
</organism>
<dbReference type="AlphaFoldDB" id="A0A2I7N449"/>
<accession>A0A2I7N449</accession>
<evidence type="ECO:0000313" key="11">
    <source>
        <dbReference type="EMBL" id="AUR50995.1"/>
    </source>
</evidence>
<dbReference type="PANTHER" id="PTHR21600">
    <property type="entry name" value="MITOCHONDRIAL RNA PSEUDOURIDINE SYNTHASE"/>
    <property type="match status" value="1"/>
</dbReference>
<keyword evidence="12" id="KW-1185">Reference proteome</keyword>
<dbReference type="PROSITE" id="PS01129">
    <property type="entry name" value="PSI_RLU"/>
    <property type="match status" value="1"/>
</dbReference>
<comment type="similarity">
    <text evidence="3 9">Belongs to the pseudouridine synthase RluA family.</text>
</comment>
<dbReference type="InterPro" id="IPR006224">
    <property type="entry name" value="PsdUridine_synth_RluA-like_CS"/>
</dbReference>
<dbReference type="PANTHER" id="PTHR21600:SF92">
    <property type="entry name" value="RIBOSOMAL LARGE SUBUNIT PSEUDOURIDINE SYNTHASE C"/>
    <property type="match status" value="1"/>
</dbReference>
<dbReference type="InterPro" id="IPR006145">
    <property type="entry name" value="PsdUridine_synth_RsuA/RluA"/>
</dbReference>
<dbReference type="SUPFAM" id="SSF55120">
    <property type="entry name" value="Pseudouridine synthase"/>
    <property type="match status" value="1"/>
</dbReference>
<name>A0A2I7N449_9NEIS</name>
<dbReference type="CDD" id="cd00165">
    <property type="entry name" value="S4"/>
    <property type="match status" value="1"/>
</dbReference>
<feature type="domain" description="RNA-binding S4" evidence="10">
    <location>
        <begin position="21"/>
        <end position="82"/>
    </location>
</feature>
<evidence type="ECO:0000256" key="1">
    <source>
        <dbReference type="ARBA" id="ARBA00000381"/>
    </source>
</evidence>
<dbReference type="EC" id="5.4.99.-" evidence="9"/>
<dbReference type="GO" id="GO:0160141">
    <property type="term" value="F:23S rRNA pseudouridine(955/2504/2580) synthase activity"/>
    <property type="evidence" value="ECO:0007669"/>
    <property type="project" value="UniProtKB-EC"/>
</dbReference>
<keyword evidence="5 8" id="KW-0694">RNA-binding</keyword>
<dbReference type="GO" id="GO:0003723">
    <property type="term" value="F:RNA binding"/>
    <property type="evidence" value="ECO:0007669"/>
    <property type="project" value="UniProtKB-KW"/>
</dbReference>
<evidence type="ECO:0000256" key="2">
    <source>
        <dbReference type="ARBA" id="ARBA00002876"/>
    </source>
</evidence>
<dbReference type="InterPro" id="IPR050188">
    <property type="entry name" value="RluA_PseudoU_synthase"/>
</dbReference>
<evidence type="ECO:0000256" key="4">
    <source>
        <dbReference type="ARBA" id="ARBA00022552"/>
    </source>
</evidence>
<evidence type="ECO:0000313" key="12">
    <source>
        <dbReference type="Proteomes" id="UP000236655"/>
    </source>
</evidence>
<dbReference type="OrthoDB" id="9785808at2"/>
<dbReference type="Gene3D" id="3.30.2350.10">
    <property type="entry name" value="Pseudouridine synthase"/>
    <property type="match status" value="1"/>
</dbReference>
<comment type="catalytic activity">
    <reaction evidence="9">
        <text>a uridine in RNA = a pseudouridine in RNA</text>
        <dbReference type="Rhea" id="RHEA:48348"/>
        <dbReference type="Rhea" id="RHEA-COMP:12068"/>
        <dbReference type="Rhea" id="RHEA-COMP:12069"/>
        <dbReference type="ChEBI" id="CHEBI:65314"/>
        <dbReference type="ChEBI" id="CHEBI:65315"/>
    </reaction>
</comment>
<evidence type="ECO:0000259" key="10">
    <source>
        <dbReference type="SMART" id="SM00363"/>
    </source>
</evidence>
<dbReference type="KEGG" id="nba:CUN60_01300"/>
<dbReference type="RefSeq" id="WP_102950295.1">
    <property type="nucleotide sequence ID" value="NZ_CP024847.1"/>
</dbReference>
<reference evidence="12" key="1">
    <citation type="submission" date="2017-11" db="EMBL/GenBank/DDBJ databases">
        <authorList>
            <person name="Chan K.G."/>
            <person name="Lee L.S."/>
        </authorList>
    </citation>
    <scope>NUCLEOTIDE SEQUENCE [LARGE SCALE GENOMIC DNA]</scope>
    <source>
        <strain evidence="12">DSM 100970</strain>
    </source>
</reference>
<keyword evidence="4" id="KW-0698">rRNA processing</keyword>
<comment type="function">
    <text evidence="2">Responsible for synthesis of pseudouridine from uracil at positions 955, 2504 and 2580 in 23S ribosomal RNA.</text>
</comment>
<dbReference type="Gene3D" id="3.10.290.10">
    <property type="entry name" value="RNA-binding S4 domain"/>
    <property type="match status" value="1"/>
</dbReference>
<dbReference type="InterPro" id="IPR036986">
    <property type="entry name" value="S4_RNA-bd_sf"/>
</dbReference>
<dbReference type="Proteomes" id="UP000236655">
    <property type="component" value="Chromosome"/>
</dbReference>
<sequence>MNEISTNQVNFYNVTENEDNQRLDNLLIKILKGVPKSHIYRIIRSGEVRLNKSRAEVSSKVKIGDIVRIPPIRVASIEEKINIPKTTFPALFEDDYYLIIDKPAGTACHGGSGVSFGVIEQLRQNLNYKFLELAHRLDRGTSGILILAKKRTALVKLQELMKNNLMLKEYYALSVGVIPDNKRNVKLPIYKYTTKTGERKVRVDHENGQFAHTIFTVKERFDGFTLVSASLQTGKTHQIRLHLQSIGFPIAGDEKYGDFSANDLFSKRGLKRMFLHAYHIKFTHPIEEKIIEINSPLPDTLQSFINKLKE</sequence>
<proteinExistence type="inferred from homology"/>
<dbReference type="InterPro" id="IPR020103">
    <property type="entry name" value="PsdUridine_synth_cat_dom_sf"/>
</dbReference>
<dbReference type="CDD" id="cd02869">
    <property type="entry name" value="PseudoU_synth_RluA_like"/>
    <property type="match status" value="1"/>
</dbReference>
<dbReference type="NCBIfam" id="TIGR00005">
    <property type="entry name" value="rluA_subfam"/>
    <property type="match status" value="1"/>
</dbReference>
<feature type="active site" evidence="7">
    <location>
        <position position="138"/>
    </location>
</feature>
<evidence type="ECO:0000256" key="9">
    <source>
        <dbReference type="RuleBase" id="RU362028"/>
    </source>
</evidence>
<dbReference type="Pfam" id="PF01479">
    <property type="entry name" value="S4"/>
    <property type="match status" value="1"/>
</dbReference>
<dbReference type="InterPro" id="IPR006225">
    <property type="entry name" value="PsdUridine_synth_RluC/D"/>
</dbReference>
<dbReference type="SMART" id="SM00363">
    <property type="entry name" value="S4"/>
    <property type="match status" value="1"/>
</dbReference>
<comment type="catalytic activity">
    <reaction evidence="1">
        <text>uridine(955/2504/2580) in 23S rRNA = pseudouridine(955/2504/2580) in 23S rRNA</text>
        <dbReference type="Rhea" id="RHEA:42528"/>
        <dbReference type="Rhea" id="RHEA-COMP:10099"/>
        <dbReference type="Rhea" id="RHEA-COMP:10100"/>
        <dbReference type="ChEBI" id="CHEBI:65314"/>
        <dbReference type="ChEBI" id="CHEBI:65315"/>
        <dbReference type="EC" id="5.4.99.24"/>
    </reaction>
</comment>
<dbReference type="GO" id="GO:0000455">
    <property type="term" value="P:enzyme-directed rRNA pseudouridine synthesis"/>
    <property type="evidence" value="ECO:0007669"/>
    <property type="project" value="UniProtKB-ARBA"/>
</dbReference>
<evidence type="ECO:0000256" key="8">
    <source>
        <dbReference type="PROSITE-ProRule" id="PRU00182"/>
    </source>
</evidence>
<dbReference type="EMBL" id="CP024847">
    <property type="protein sequence ID" value="AUR50995.1"/>
    <property type="molecule type" value="Genomic_DNA"/>
</dbReference>
<dbReference type="PROSITE" id="PS50889">
    <property type="entry name" value="S4"/>
    <property type="match status" value="1"/>
</dbReference>
<protein>
    <recommendedName>
        <fullName evidence="9">Pseudouridine synthase</fullName>
        <ecNumber evidence="9">5.4.99.-</ecNumber>
    </recommendedName>
</protein>
<evidence type="ECO:0000256" key="6">
    <source>
        <dbReference type="ARBA" id="ARBA00023235"/>
    </source>
</evidence>
<evidence type="ECO:0000256" key="3">
    <source>
        <dbReference type="ARBA" id="ARBA00010876"/>
    </source>
</evidence>
<gene>
    <name evidence="11" type="ORF">CUN60_01300</name>
</gene>
<dbReference type="InterPro" id="IPR002942">
    <property type="entry name" value="S4_RNA-bd"/>
</dbReference>
<evidence type="ECO:0000256" key="5">
    <source>
        <dbReference type="ARBA" id="ARBA00022884"/>
    </source>
</evidence>
<keyword evidence="6 9" id="KW-0413">Isomerase</keyword>